<protein>
    <recommendedName>
        <fullName evidence="3">Synaptic plasticity regulator PANTS</fullName>
    </recommendedName>
    <alternativeName>
        <fullName evidence="4">Plasticity-associated neural transcript short</fullName>
    </alternativeName>
</protein>
<dbReference type="Pfam" id="PF11326">
    <property type="entry name" value="PANTS-like"/>
    <property type="match status" value="1"/>
</dbReference>
<evidence type="ECO:0000313" key="6">
    <source>
        <dbReference type="Proteomes" id="UP000594454"/>
    </source>
</evidence>
<dbReference type="InParanoid" id="A0A7R8YL32"/>
<sequence>MTAEKTSTSKSEPLKTPQDFLEGEWSIRQCFLYKDEYDDCRSFKARFHQYFVHGENTDCSQWKIDYDNCCQFREKKDIEAGKAVIQSEAERRRVRMQAHYANDVWKKRKAPPEDWSKPLPEWLQKKNEGTFLAIKAQELKTGIVSEPEKKSYCSIM</sequence>
<dbReference type="EMBL" id="LR899009">
    <property type="protein sequence ID" value="CAD7077073.1"/>
    <property type="molecule type" value="Genomic_DNA"/>
</dbReference>
<dbReference type="FunCoup" id="A0A7R8YL32">
    <property type="interactions" value="56"/>
</dbReference>
<comment type="subcellular location">
    <subcellularLocation>
        <location evidence="2">Synaptic cleft</location>
    </subcellularLocation>
</comment>
<keyword evidence="6" id="KW-1185">Reference proteome</keyword>
<dbReference type="OrthoDB" id="5946508at2759"/>
<reference evidence="5 6" key="1">
    <citation type="submission" date="2020-11" db="EMBL/GenBank/DDBJ databases">
        <authorList>
            <person name="Wallbank WR R."/>
            <person name="Pardo Diaz C."/>
            <person name="Kozak K."/>
            <person name="Martin S."/>
            <person name="Jiggins C."/>
            <person name="Moest M."/>
            <person name="Warren A I."/>
            <person name="Generalovic N T."/>
            <person name="Byers J.R.P. K."/>
            <person name="Montejo-Kovacevich G."/>
            <person name="Yen C E."/>
        </authorList>
    </citation>
    <scope>NUCLEOTIDE SEQUENCE [LARGE SCALE GENOMIC DNA]</scope>
</reference>
<dbReference type="GO" id="GO:0043083">
    <property type="term" value="C:synaptic cleft"/>
    <property type="evidence" value="ECO:0007669"/>
    <property type="project" value="UniProtKB-SubCell"/>
</dbReference>
<evidence type="ECO:0000313" key="5">
    <source>
        <dbReference type="EMBL" id="CAD7077073.1"/>
    </source>
</evidence>
<dbReference type="PANTHER" id="PTHR28052:SF1">
    <property type="entry name" value="UPF0545 PROTEIN C22ORF39"/>
    <property type="match status" value="1"/>
</dbReference>
<evidence type="ECO:0000256" key="1">
    <source>
        <dbReference type="ARBA" id="ARBA00006412"/>
    </source>
</evidence>
<name>A0A7R8YL32_HERIL</name>
<comment type="similarity">
    <text evidence="1">Belongs to the UPF0545 family.</text>
</comment>
<evidence type="ECO:0000256" key="2">
    <source>
        <dbReference type="ARBA" id="ARBA00043942"/>
    </source>
</evidence>
<accession>A0A7R8YL32</accession>
<evidence type="ECO:0000256" key="4">
    <source>
        <dbReference type="ARBA" id="ARBA00044235"/>
    </source>
</evidence>
<gene>
    <name evidence="5" type="ORF">HERILL_LOCUS450</name>
</gene>
<organism evidence="5 6">
    <name type="scientific">Hermetia illucens</name>
    <name type="common">Black soldier fly</name>
    <dbReference type="NCBI Taxonomy" id="343691"/>
    <lineage>
        <taxon>Eukaryota</taxon>
        <taxon>Metazoa</taxon>
        <taxon>Ecdysozoa</taxon>
        <taxon>Arthropoda</taxon>
        <taxon>Hexapoda</taxon>
        <taxon>Insecta</taxon>
        <taxon>Pterygota</taxon>
        <taxon>Neoptera</taxon>
        <taxon>Endopterygota</taxon>
        <taxon>Diptera</taxon>
        <taxon>Brachycera</taxon>
        <taxon>Stratiomyomorpha</taxon>
        <taxon>Stratiomyidae</taxon>
        <taxon>Hermetiinae</taxon>
        <taxon>Hermetia</taxon>
    </lineage>
</organism>
<proteinExistence type="inferred from homology"/>
<dbReference type="Proteomes" id="UP000594454">
    <property type="component" value="Chromosome 1"/>
</dbReference>
<dbReference type="AlphaFoldDB" id="A0A7R8YL32"/>
<dbReference type="InterPro" id="IPR021475">
    <property type="entry name" value="Pants/Emi1-like"/>
</dbReference>
<dbReference type="OMA" id="CHLYKDE"/>
<evidence type="ECO:0000256" key="3">
    <source>
        <dbReference type="ARBA" id="ARBA00044072"/>
    </source>
</evidence>
<dbReference type="PANTHER" id="PTHR28052">
    <property type="entry name" value="UPF0545 PROTEIN C22ORF39"/>
    <property type="match status" value="1"/>
</dbReference>